<accession>A0ABW3CGA8</accession>
<evidence type="ECO:0000313" key="6">
    <source>
        <dbReference type="Proteomes" id="UP001597083"/>
    </source>
</evidence>
<comment type="caution">
    <text evidence="5">The sequence shown here is derived from an EMBL/GenBank/DDBJ whole genome shotgun (WGS) entry which is preliminary data.</text>
</comment>
<organism evidence="5 6">
    <name type="scientific">Actinomadura adrarensis</name>
    <dbReference type="NCBI Taxonomy" id="1819600"/>
    <lineage>
        <taxon>Bacteria</taxon>
        <taxon>Bacillati</taxon>
        <taxon>Actinomycetota</taxon>
        <taxon>Actinomycetes</taxon>
        <taxon>Streptosporangiales</taxon>
        <taxon>Thermomonosporaceae</taxon>
        <taxon>Actinomadura</taxon>
    </lineage>
</organism>
<keyword evidence="2" id="KW-0813">Transport</keyword>
<feature type="non-terminal residue" evidence="5">
    <location>
        <position position="93"/>
    </location>
</feature>
<dbReference type="PANTHER" id="PTHR30151:SF20">
    <property type="entry name" value="ABC TRANSPORTER PERMEASE PROTEIN HI_0355-RELATED"/>
    <property type="match status" value="1"/>
</dbReference>
<evidence type="ECO:0000313" key="5">
    <source>
        <dbReference type="EMBL" id="MFD0852587.1"/>
    </source>
</evidence>
<evidence type="ECO:0000256" key="1">
    <source>
        <dbReference type="ARBA" id="ARBA00004651"/>
    </source>
</evidence>
<keyword evidence="4" id="KW-1133">Transmembrane helix</keyword>
<dbReference type="PANTHER" id="PTHR30151">
    <property type="entry name" value="ALKANE SULFONATE ABC TRANSPORTER-RELATED, MEMBRANE SUBUNIT"/>
    <property type="match status" value="1"/>
</dbReference>
<evidence type="ECO:0000256" key="3">
    <source>
        <dbReference type="ARBA" id="ARBA00022475"/>
    </source>
</evidence>
<sequence>MNGDRTRKLLPWISTPLILAAFFGAWELYVRMTGVSDLVLPPPGRVAESLGQIVSDPETWEHARVTATETIAGFLIALVTGVAVGAVLGKVAW</sequence>
<keyword evidence="4" id="KW-0472">Membrane</keyword>
<feature type="transmembrane region" description="Helical" evidence="4">
    <location>
        <begin position="9"/>
        <end position="29"/>
    </location>
</feature>
<gene>
    <name evidence="5" type="ORF">ACFQ07_10150</name>
</gene>
<evidence type="ECO:0000256" key="4">
    <source>
        <dbReference type="SAM" id="Phobius"/>
    </source>
</evidence>
<feature type="transmembrane region" description="Helical" evidence="4">
    <location>
        <begin position="71"/>
        <end position="92"/>
    </location>
</feature>
<comment type="subcellular location">
    <subcellularLocation>
        <location evidence="1">Cell membrane</location>
        <topology evidence="1">Multi-pass membrane protein</topology>
    </subcellularLocation>
</comment>
<keyword evidence="4" id="KW-0812">Transmembrane</keyword>
<dbReference type="EMBL" id="JBHTIR010001466">
    <property type="protein sequence ID" value="MFD0852587.1"/>
    <property type="molecule type" value="Genomic_DNA"/>
</dbReference>
<protein>
    <submittedName>
        <fullName evidence="5">ABC transporter permease</fullName>
    </submittedName>
</protein>
<keyword evidence="6" id="KW-1185">Reference proteome</keyword>
<proteinExistence type="predicted"/>
<evidence type="ECO:0000256" key="2">
    <source>
        <dbReference type="ARBA" id="ARBA00022448"/>
    </source>
</evidence>
<keyword evidence="3" id="KW-1003">Cell membrane</keyword>
<name>A0ABW3CGA8_9ACTN</name>
<reference evidence="6" key="1">
    <citation type="journal article" date="2019" name="Int. J. Syst. Evol. Microbiol.">
        <title>The Global Catalogue of Microorganisms (GCM) 10K type strain sequencing project: providing services to taxonomists for standard genome sequencing and annotation.</title>
        <authorList>
            <consortium name="The Broad Institute Genomics Platform"/>
            <consortium name="The Broad Institute Genome Sequencing Center for Infectious Disease"/>
            <person name="Wu L."/>
            <person name="Ma J."/>
        </authorList>
    </citation>
    <scope>NUCLEOTIDE SEQUENCE [LARGE SCALE GENOMIC DNA]</scope>
    <source>
        <strain evidence="6">JCM 31696</strain>
    </source>
</reference>
<dbReference type="Proteomes" id="UP001597083">
    <property type="component" value="Unassembled WGS sequence"/>
</dbReference>